<proteinExistence type="predicted"/>
<dbReference type="EMBL" id="ML119739">
    <property type="protein sequence ID" value="RPA76718.1"/>
    <property type="molecule type" value="Genomic_DNA"/>
</dbReference>
<evidence type="ECO:0000313" key="1">
    <source>
        <dbReference type="EMBL" id="RPA76718.1"/>
    </source>
</evidence>
<keyword evidence="2" id="KW-1185">Reference proteome</keyword>
<evidence type="ECO:0000313" key="2">
    <source>
        <dbReference type="Proteomes" id="UP000275078"/>
    </source>
</evidence>
<organism evidence="1 2">
    <name type="scientific">Ascobolus immersus RN42</name>
    <dbReference type="NCBI Taxonomy" id="1160509"/>
    <lineage>
        <taxon>Eukaryota</taxon>
        <taxon>Fungi</taxon>
        <taxon>Dikarya</taxon>
        <taxon>Ascomycota</taxon>
        <taxon>Pezizomycotina</taxon>
        <taxon>Pezizomycetes</taxon>
        <taxon>Pezizales</taxon>
        <taxon>Ascobolaceae</taxon>
        <taxon>Ascobolus</taxon>
    </lineage>
</organism>
<name>A0A3N4HW00_ASCIM</name>
<gene>
    <name evidence="1" type="ORF">BJ508DRAFT_330866</name>
</gene>
<accession>A0A3N4HW00</accession>
<dbReference type="Proteomes" id="UP000275078">
    <property type="component" value="Unassembled WGS sequence"/>
</dbReference>
<protein>
    <submittedName>
        <fullName evidence="1">Uncharacterized protein</fullName>
    </submittedName>
</protein>
<sequence length="270" mass="30513">MPSVREGLSTFGFDGTSPAYQETAQTKVEMQVMVDGQPKPITREFCALAFDADPRIDGSQPFPQGMDHDLALLTPTAPIRMNLGQPRRFLTAEETKNLAFNTPITILAPDSPFNASSDPDGRTFASRFGPAIGKRFWKKNKKYYKKRKDLPILSKAARSKAARAFEKQGEQVRYQFSRSILWRVSGKPQSVQGWSGAPIEIVGGGNILGFQNWMWTKATEKQTWAEDDEELGRQDEDEARVKSFDMRYNIYGSYVLPERVLNMEIAEPNF</sequence>
<dbReference type="AlphaFoldDB" id="A0A3N4HW00"/>
<reference evidence="1 2" key="1">
    <citation type="journal article" date="2018" name="Nat. Ecol. Evol.">
        <title>Pezizomycetes genomes reveal the molecular basis of ectomycorrhizal truffle lifestyle.</title>
        <authorList>
            <person name="Murat C."/>
            <person name="Payen T."/>
            <person name="Noel B."/>
            <person name="Kuo A."/>
            <person name="Morin E."/>
            <person name="Chen J."/>
            <person name="Kohler A."/>
            <person name="Krizsan K."/>
            <person name="Balestrini R."/>
            <person name="Da Silva C."/>
            <person name="Montanini B."/>
            <person name="Hainaut M."/>
            <person name="Levati E."/>
            <person name="Barry K.W."/>
            <person name="Belfiori B."/>
            <person name="Cichocki N."/>
            <person name="Clum A."/>
            <person name="Dockter R.B."/>
            <person name="Fauchery L."/>
            <person name="Guy J."/>
            <person name="Iotti M."/>
            <person name="Le Tacon F."/>
            <person name="Lindquist E.A."/>
            <person name="Lipzen A."/>
            <person name="Malagnac F."/>
            <person name="Mello A."/>
            <person name="Molinier V."/>
            <person name="Miyauchi S."/>
            <person name="Poulain J."/>
            <person name="Riccioni C."/>
            <person name="Rubini A."/>
            <person name="Sitrit Y."/>
            <person name="Splivallo R."/>
            <person name="Traeger S."/>
            <person name="Wang M."/>
            <person name="Zifcakova L."/>
            <person name="Wipf D."/>
            <person name="Zambonelli A."/>
            <person name="Paolocci F."/>
            <person name="Nowrousian M."/>
            <person name="Ottonello S."/>
            <person name="Baldrian P."/>
            <person name="Spatafora J.W."/>
            <person name="Henrissat B."/>
            <person name="Nagy L.G."/>
            <person name="Aury J.M."/>
            <person name="Wincker P."/>
            <person name="Grigoriev I.V."/>
            <person name="Bonfante P."/>
            <person name="Martin F.M."/>
        </authorList>
    </citation>
    <scope>NUCLEOTIDE SEQUENCE [LARGE SCALE GENOMIC DNA]</scope>
    <source>
        <strain evidence="1 2">RN42</strain>
    </source>
</reference>